<dbReference type="InterPro" id="IPR018712">
    <property type="entry name" value="Tle1-like_cat"/>
</dbReference>
<sequence>MKLRERFVGWLRARGLARATHAHPMRGPVTHVVILDGTMSTLDPGFETHAGTLYKLLCDLPGSENISVYYAAGIQLPDWMAAGDVLRGKGINQQIRQAYGYLSSRYHPGDRIFLFGYSRGAYAVRSLSGVIDRVGLLRAEHAIERNVRQAYRHYRAVELSDSGREFAQAFCHPRTEVEMIGIWDTVKALGLRLPVVSMFRDPAHSFHNDQLSDVVKHGFHALALDERRVVYAPVMWRCPEGFTGHVEQMWFCGAHGDVGGQLSGFEAARPLANISLVWMLEKAQEVGLALPSGWCDRFPCDVSAPSKGMNHGWGKLFVYRRSRIVGFDASEAIHPTARDHPLVKHWERASATIPQTEALADTP</sequence>
<dbReference type="PANTHER" id="PTHR33840">
    <property type="match status" value="1"/>
</dbReference>
<dbReference type="PANTHER" id="PTHR33840:SF1">
    <property type="entry name" value="TLE1 PHOSPHOLIPASE DOMAIN-CONTAINING PROTEIN"/>
    <property type="match status" value="1"/>
</dbReference>
<dbReference type="RefSeq" id="WP_229666216.1">
    <property type="nucleotide sequence ID" value="NZ_BMKN01000003.1"/>
</dbReference>
<evidence type="ECO:0000313" key="3">
    <source>
        <dbReference type="Proteomes" id="UP000606730"/>
    </source>
</evidence>
<dbReference type="SUPFAM" id="SSF53474">
    <property type="entry name" value="alpha/beta-Hydrolases"/>
    <property type="match status" value="1"/>
</dbReference>
<evidence type="ECO:0000259" key="1">
    <source>
        <dbReference type="Pfam" id="PF09994"/>
    </source>
</evidence>
<protein>
    <recommendedName>
        <fullName evidence="1">T6SS Phospholipase effector Tle1-like catalytic domain-containing protein</fullName>
    </recommendedName>
</protein>
<keyword evidence="3" id="KW-1185">Reference proteome</keyword>
<dbReference type="InterPro" id="IPR029058">
    <property type="entry name" value="AB_hydrolase_fold"/>
</dbReference>
<name>A0A917AL48_9RHOB</name>
<dbReference type="EMBL" id="BMKN01000003">
    <property type="protein sequence ID" value="GGE59947.1"/>
    <property type="molecule type" value="Genomic_DNA"/>
</dbReference>
<dbReference type="Pfam" id="PF09994">
    <property type="entry name" value="T6SS_Tle1-like_cat"/>
    <property type="match status" value="1"/>
</dbReference>
<comment type="caution">
    <text evidence="2">The sequence shown here is derived from an EMBL/GenBank/DDBJ whole genome shotgun (WGS) entry which is preliminary data.</text>
</comment>
<gene>
    <name evidence="2" type="ORF">GCM10011517_29410</name>
</gene>
<evidence type="ECO:0000313" key="2">
    <source>
        <dbReference type="EMBL" id="GGE59947.1"/>
    </source>
</evidence>
<reference evidence="2" key="2">
    <citation type="submission" date="2020-09" db="EMBL/GenBank/DDBJ databases">
        <authorList>
            <person name="Sun Q."/>
            <person name="Zhou Y."/>
        </authorList>
    </citation>
    <scope>NUCLEOTIDE SEQUENCE</scope>
    <source>
        <strain evidence="2">CGMCC 1.16012</strain>
    </source>
</reference>
<dbReference type="AlphaFoldDB" id="A0A917AL48"/>
<proteinExistence type="predicted"/>
<feature type="domain" description="T6SS Phospholipase effector Tle1-like catalytic" evidence="1">
    <location>
        <begin position="31"/>
        <end position="281"/>
    </location>
</feature>
<dbReference type="Proteomes" id="UP000606730">
    <property type="component" value="Unassembled WGS sequence"/>
</dbReference>
<reference evidence="2" key="1">
    <citation type="journal article" date="2014" name="Int. J. Syst. Evol. Microbiol.">
        <title>Complete genome sequence of Corynebacterium casei LMG S-19264T (=DSM 44701T), isolated from a smear-ripened cheese.</title>
        <authorList>
            <consortium name="US DOE Joint Genome Institute (JGI-PGF)"/>
            <person name="Walter F."/>
            <person name="Albersmeier A."/>
            <person name="Kalinowski J."/>
            <person name="Ruckert C."/>
        </authorList>
    </citation>
    <scope>NUCLEOTIDE SEQUENCE</scope>
    <source>
        <strain evidence="2">CGMCC 1.16012</strain>
    </source>
</reference>
<accession>A0A917AL48</accession>
<organism evidence="2 3">
    <name type="scientific">Actibacterium pelagium</name>
    <dbReference type="NCBI Taxonomy" id="2029103"/>
    <lineage>
        <taxon>Bacteria</taxon>
        <taxon>Pseudomonadati</taxon>
        <taxon>Pseudomonadota</taxon>
        <taxon>Alphaproteobacteria</taxon>
        <taxon>Rhodobacterales</taxon>
        <taxon>Roseobacteraceae</taxon>
        <taxon>Actibacterium</taxon>
    </lineage>
</organism>